<proteinExistence type="predicted"/>
<accession>A0AAV3GZJ0</accession>
<dbReference type="Proteomes" id="UP000006402">
    <property type="component" value="Unassembled WGS sequence"/>
</dbReference>
<evidence type="ECO:0000313" key="1">
    <source>
        <dbReference type="EMBL" id="EJX55416.1"/>
    </source>
</evidence>
<dbReference type="EMBL" id="AMAH01000031">
    <property type="protein sequence ID" value="EJX55416.1"/>
    <property type="molecule type" value="Genomic_DNA"/>
</dbReference>
<evidence type="ECO:0000313" key="2">
    <source>
        <dbReference type="Proteomes" id="UP000006402"/>
    </source>
</evidence>
<name>A0AAV3GZJ0_ENTFC</name>
<comment type="caution">
    <text evidence="1">The sequence shown here is derived from an EMBL/GenBank/DDBJ whole genome shotgun (WGS) entry which is preliminary data.</text>
</comment>
<dbReference type="AlphaFoldDB" id="A0AAV3GZJ0"/>
<reference evidence="1 2" key="1">
    <citation type="submission" date="2012-04" db="EMBL/GenBank/DDBJ databases">
        <authorList>
            <person name="Weinstock G."/>
            <person name="Sodergren E."/>
            <person name="Lobos E.A."/>
            <person name="Fulton L."/>
            <person name="Fulton R."/>
            <person name="Courtney L."/>
            <person name="Fronick C."/>
            <person name="O'Laughlin M."/>
            <person name="Godfrey J."/>
            <person name="Wilson R.M."/>
            <person name="Miner T."/>
            <person name="Farmer C."/>
            <person name="Delehaunty K."/>
            <person name="Cordes M."/>
            <person name="Minx P."/>
            <person name="Tomlinson C."/>
            <person name="Chen J."/>
            <person name="Wollam A."/>
            <person name="Pepin K.H."/>
            <person name="Bhonagiri V."/>
            <person name="Zhang X."/>
            <person name="Suruliraj S."/>
            <person name="Warren W."/>
            <person name="Mitreva M."/>
            <person name="Mardis E.R."/>
            <person name="Wilson R.K."/>
        </authorList>
    </citation>
    <scope>NUCLEOTIDE SEQUENCE [LARGE SCALE GENOMIC DNA]</scope>
    <source>
        <strain evidence="1 2">R496</strain>
    </source>
</reference>
<gene>
    <name evidence="1" type="ORF">HMPREF1378_00396</name>
</gene>
<protein>
    <recommendedName>
        <fullName evidence="3">Integrase catalytic domain-containing protein</fullName>
    </recommendedName>
</protein>
<organism evidence="1 2">
    <name type="scientific">Enterococcus faecium R496</name>
    <dbReference type="NCBI Taxonomy" id="1134836"/>
    <lineage>
        <taxon>Bacteria</taxon>
        <taxon>Bacillati</taxon>
        <taxon>Bacillota</taxon>
        <taxon>Bacilli</taxon>
        <taxon>Lactobacillales</taxon>
        <taxon>Enterococcaceae</taxon>
        <taxon>Enterococcus</taxon>
    </lineage>
</organism>
<evidence type="ECO:0008006" key="3">
    <source>
        <dbReference type="Google" id="ProtNLM"/>
    </source>
</evidence>
<sequence>MPKSKEIATVDNSTINQMIEKLNNRPRKCLDWRTPYEVFFDKVLRLI</sequence>